<evidence type="ECO:0000313" key="2">
    <source>
        <dbReference type="EMBL" id="MBE0349053.1"/>
    </source>
</evidence>
<dbReference type="SUPFAM" id="SSF53850">
    <property type="entry name" value="Periplasmic binding protein-like II"/>
    <property type="match status" value="1"/>
</dbReference>
<dbReference type="Proteomes" id="UP000660708">
    <property type="component" value="Unassembled WGS sequence"/>
</dbReference>
<comment type="caution">
    <text evidence="2">The sequence shown here is derived from an EMBL/GenBank/DDBJ whole genome shotgun (WGS) entry which is preliminary data.</text>
</comment>
<dbReference type="GO" id="GO:0022857">
    <property type="term" value="F:transmembrane transporter activity"/>
    <property type="evidence" value="ECO:0007669"/>
    <property type="project" value="InterPro"/>
</dbReference>
<dbReference type="CDD" id="cd13643">
    <property type="entry name" value="PBP2_BCP_2"/>
    <property type="match status" value="1"/>
</dbReference>
<name>A0A8I0T754_9GAMM</name>
<dbReference type="AlphaFoldDB" id="A0A8I0T754"/>
<proteinExistence type="predicted"/>
<reference evidence="2 3" key="1">
    <citation type="submission" date="2015-06" db="EMBL/GenBank/DDBJ databases">
        <title>Genome sequence of Pseudoalteromonas peptidolytica.</title>
        <authorList>
            <person name="Xie B.-B."/>
            <person name="Rong J.-C."/>
            <person name="Qin Q.-L."/>
            <person name="Zhang Y.-Z."/>
        </authorList>
    </citation>
    <scope>NUCLEOTIDE SEQUENCE [LARGE SCALE GENOMIC DNA]</scope>
    <source>
        <strain evidence="2 3">F12-50-A1</strain>
    </source>
</reference>
<dbReference type="EMBL" id="AQHF01000034">
    <property type="protein sequence ID" value="MBE0349053.1"/>
    <property type="molecule type" value="Genomic_DNA"/>
</dbReference>
<sequence>MALGGLLYLCGGFFAHAEPVRIIVNDWASQLVVSNIYASLLKHAGIQSQFISLPTVGQWYYLKYNHADVQVEVWQGTMEDKLEQLLHSGDIQLAGTYPISTREEWWYPDYVAKLCPKLPDWRALNDCAHLFSEGDDPRGVYYNGPWEKNDSARIRALNLNYRVENLPDDFSLVRVLKDAYKNKKPILIFNWTPNWVEARYAGYFVEFPLYTIECGTQPQWGINKDFLHDCGNPRDGWIKKIASSAFVRSQPCAFAILQSMTFNSDDLAQFALQVNINAKTNEKASEMWLKRYQSRWQSWLKHPSCQIYRYSQK</sequence>
<dbReference type="Gene3D" id="3.40.190.10">
    <property type="entry name" value="Periplasmic binding protein-like II"/>
    <property type="match status" value="1"/>
</dbReference>
<dbReference type="GO" id="GO:0043190">
    <property type="term" value="C:ATP-binding cassette (ABC) transporter complex"/>
    <property type="evidence" value="ECO:0007669"/>
    <property type="project" value="InterPro"/>
</dbReference>
<feature type="domain" description="ABC-type glycine betaine transport system substrate-binding" evidence="1">
    <location>
        <begin position="19"/>
        <end position="290"/>
    </location>
</feature>
<evidence type="ECO:0000259" key="1">
    <source>
        <dbReference type="Pfam" id="PF04069"/>
    </source>
</evidence>
<keyword evidence="3" id="KW-1185">Reference proteome</keyword>
<accession>A0A8I0T754</accession>
<dbReference type="InterPro" id="IPR007210">
    <property type="entry name" value="ABC_Gly_betaine_transp_sub-bd"/>
</dbReference>
<evidence type="ECO:0000313" key="3">
    <source>
        <dbReference type="Proteomes" id="UP000660708"/>
    </source>
</evidence>
<dbReference type="Gene3D" id="3.40.190.100">
    <property type="entry name" value="Glycine betaine-binding periplasmic protein, domain 2"/>
    <property type="match status" value="1"/>
</dbReference>
<organism evidence="2 3">
    <name type="scientific">Pseudoalteromonas peptidolytica F12-50-A1</name>
    <dbReference type="NCBI Taxonomy" id="1315280"/>
    <lineage>
        <taxon>Bacteria</taxon>
        <taxon>Pseudomonadati</taxon>
        <taxon>Pseudomonadota</taxon>
        <taxon>Gammaproteobacteria</taxon>
        <taxon>Alteromonadales</taxon>
        <taxon>Pseudoalteromonadaceae</taxon>
        <taxon>Pseudoalteromonas</taxon>
    </lineage>
</organism>
<gene>
    <name evidence="2" type="primary">proX</name>
    <name evidence="2" type="ORF">PPEP_b0951</name>
</gene>
<dbReference type="Pfam" id="PF04069">
    <property type="entry name" value="OpuAC"/>
    <property type="match status" value="1"/>
</dbReference>
<protein>
    <submittedName>
        <fullName evidence="2">Glycine betaine/proline transport system substrate-binding protein</fullName>
    </submittedName>
</protein>